<organism evidence="2 3">
    <name type="scientific">Rubus argutus</name>
    <name type="common">Southern blackberry</name>
    <dbReference type="NCBI Taxonomy" id="59490"/>
    <lineage>
        <taxon>Eukaryota</taxon>
        <taxon>Viridiplantae</taxon>
        <taxon>Streptophyta</taxon>
        <taxon>Embryophyta</taxon>
        <taxon>Tracheophyta</taxon>
        <taxon>Spermatophyta</taxon>
        <taxon>Magnoliopsida</taxon>
        <taxon>eudicotyledons</taxon>
        <taxon>Gunneridae</taxon>
        <taxon>Pentapetalae</taxon>
        <taxon>rosids</taxon>
        <taxon>fabids</taxon>
        <taxon>Rosales</taxon>
        <taxon>Rosaceae</taxon>
        <taxon>Rosoideae</taxon>
        <taxon>Rosoideae incertae sedis</taxon>
        <taxon>Rubus</taxon>
    </lineage>
</organism>
<comment type="caution">
    <text evidence="2">The sequence shown here is derived from an EMBL/GenBank/DDBJ whole genome shotgun (WGS) entry which is preliminary data.</text>
</comment>
<reference evidence="2 3" key="1">
    <citation type="journal article" date="2023" name="G3 (Bethesda)">
        <title>A chromosome-length genome assembly and annotation of blackberry (Rubus argutus, cv. 'Hillquist').</title>
        <authorList>
            <person name="Bruna T."/>
            <person name="Aryal R."/>
            <person name="Dudchenko O."/>
            <person name="Sargent D.J."/>
            <person name="Mead D."/>
            <person name="Buti M."/>
            <person name="Cavallini A."/>
            <person name="Hytonen T."/>
            <person name="Andres J."/>
            <person name="Pham M."/>
            <person name="Weisz D."/>
            <person name="Mascagni F."/>
            <person name="Usai G."/>
            <person name="Natali L."/>
            <person name="Bassil N."/>
            <person name="Fernandez G.E."/>
            <person name="Lomsadze A."/>
            <person name="Armour M."/>
            <person name="Olukolu B."/>
            <person name="Poorten T."/>
            <person name="Britton C."/>
            <person name="Davik J."/>
            <person name="Ashrafi H."/>
            <person name="Aiden E.L."/>
            <person name="Borodovsky M."/>
            <person name="Worthington M."/>
        </authorList>
    </citation>
    <scope>NUCLEOTIDE SEQUENCE [LARGE SCALE GENOMIC DNA]</scope>
    <source>
        <strain evidence="2">PI 553951</strain>
    </source>
</reference>
<sequence length="191" mass="20859">MNDIHDVNVFANMRLHKILQGNPTGTVSSHTSSDIGSSHSVITGTSRRWPWPAHRRNTRPRIAHVSTASSSQQALPNAIPSQTSQQSLYSNIVPFAVSSYPSYQNLTGHGSSSSSTLPSFGTPRNPWETQDWNTSLYSAPFPSDHYWPESSFHPPSHQSFQGSTVPFAVPSQTSDQSFRGSTLPSCCPSTD</sequence>
<name>A0AAW1VWP5_RUBAR</name>
<evidence type="ECO:0000313" key="3">
    <source>
        <dbReference type="Proteomes" id="UP001457282"/>
    </source>
</evidence>
<accession>A0AAW1VWP5</accession>
<protein>
    <submittedName>
        <fullName evidence="2">Uncharacterized protein</fullName>
    </submittedName>
</protein>
<keyword evidence="3" id="KW-1185">Reference proteome</keyword>
<feature type="compositionally biased region" description="Polar residues" evidence="1">
    <location>
        <begin position="156"/>
        <end position="191"/>
    </location>
</feature>
<dbReference type="AlphaFoldDB" id="A0AAW1VWP5"/>
<proteinExistence type="predicted"/>
<gene>
    <name evidence="2" type="ORF">M0R45_035178</name>
</gene>
<evidence type="ECO:0000256" key="1">
    <source>
        <dbReference type="SAM" id="MobiDB-lite"/>
    </source>
</evidence>
<evidence type="ECO:0000313" key="2">
    <source>
        <dbReference type="EMBL" id="KAK9911257.1"/>
    </source>
</evidence>
<dbReference type="EMBL" id="JBEDUW010000007">
    <property type="protein sequence ID" value="KAK9911257.1"/>
    <property type="molecule type" value="Genomic_DNA"/>
</dbReference>
<feature type="region of interest" description="Disordered" evidence="1">
    <location>
        <begin position="151"/>
        <end position="191"/>
    </location>
</feature>
<dbReference type="Proteomes" id="UP001457282">
    <property type="component" value="Unassembled WGS sequence"/>
</dbReference>